<dbReference type="EMBL" id="UYRU01016516">
    <property type="protein sequence ID" value="VDK52091.1"/>
    <property type="molecule type" value="Genomic_DNA"/>
</dbReference>
<gene>
    <name evidence="2" type="ORF">DILT_LOCUS1887</name>
</gene>
<keyword evidence="1" id="KW-0472">Membrane</keyword>
<evidence type="ECO:0000313" key="3">
    <source>
        <dbReference type="Proteomes" id="UP000281553"/>
    </source>
</evidence>
<evidence type="ECO:0000313" key="2">
    <source>
        <dbReference type="EMBL" id="VDK52091.1"/>
    </source>
</evidence>
<keyword evidence="1" id="KW-0812">Transmembrane</keyword>
<accession>A0A3P6SCL2</accession>
<sequence>MELEQPCRETVGTVLATFAAVVLELELCGVSAWLGHRICLKLLLATPEQLHHVQPYRVSVGTVLATFAAVVLETVGSLGPGAKLCGGTLGHRICLKLDLQPLNNYTMFTTLAGVFWYGFGYLCCSGLELHPGGMFLELEMCGMMDWSSDLSEVASCNP</sequence>
<keyword evidence="1" id="KW-1133">Transmembrane helix</keyword>
<keyword evidence="3" id="KW-1185">Reference proteome</keyword>
<name>A0A3P6SCL2_DIBLA</name>
<protein>
    <submittedName>
        <fullName evidence="2">Uncharacterized protein</fullName>
    </submittedName>
</protein>
<proteinExistence type="predicted"/>
<feature type="transmembrane region" description="Helical" evidence="1">
    <location>
        <begin position="12"/>
        <end position="34"/>
    </location>
</feature>
<reference evidence="2 3" key="1">
    <citation type="submission" date="2018-11" db="EMBL/GenBank/DDBJ databases">
        <authorList>
            <consortium name="Pathogen Informatics"/>
        </authorList>
    </citation>
    <scope>NUCLEOTIDE SEQUENCE [LARGE SCALE GENOMIC DNA]</scope>
</reference>
<dbReference type="AlphaFoldDB" id="A0A3P6SCL2"/>
<evidence type="ECO:0000256" key="1">
    <source>
        <dbReference type="SAM" id="Phobius"/>
    </source>
</evidence>
<dbReference type="Proteomes" id="UP000281553">
    <property type="component" value="Unassembled WGS sequence"/>
</dbReference>
<organism evidence="2 3">
    <name type="scientific">Dibothriocephalus latus</name>
    <name type="common">Fish tapeworm</name>
    <name type="synonym">Diphyllobothrium latum</name>
    <dbReference type="NCBI Taxonomy" id="60516"/>
    <lineage>
        <taxon>Eukaryota</taxon>
        <taxon>Metazoa</taxon>
        <taxon>Spiralia</taxon>
        <taxon>Lophotrochozoa</taxon>
        <taxon>Platyhelminthes</taxon>
        <taxon>Cestoda</taxon>
        <taxon>Eucestoda</taxon>
        <taxon>Diphyllobothriidea</taxon>
        <taxon>Diphyllobothriidae</taxon>
        <taxon>Dibothriocephalus</taxon>
    </lineage>
</organism>